<comment type="caution">
    <text evidence="2">The sequence shown here is derived from an EMBL/GenBank/DDBJ whole genome shotgun (WGS) entry which is preliminary data.</text>
</comment>
<feature type="transmembrane region" description="Helical" evidence="1">
    <location>
        <begin position="202"/>
        <end position="223"/>
    </location>
</feature>
<feature type="transmembrane region" description="Helical" evidence="1">
    <location>
        <begin position="140"/>
        <end position="159"/>
    </location>
</feature>
<proteinExistence type="predicted"/>
<sequence length="549" mass="60452">MKLDALLICFLSFCGLIGLILWYDNAQGITGNGVFKALQLKPWVQAPATASLDPSNYLYFPILGRLCALLDFIGVYPGDPRRQMTVIHAASAAACLSMVYLFVRHLTRDRTIAWLAALFHLAGGFFLNLAISNEDIMPSYTLMFVAMALAGMWFVRPTVQRVAIVSAVFTLAWLSEWRLMFPALPGLVLALAIAPGSPRLRLGWIATFLLTSVAVSAVLQLLWGSQPGNPYRLVDLVWTAKGVESGWAGFAAAKWWFLWAGISETLLGGRNLGDLASLPLYWREMGAATVIILGLAIAALLLFWRNRFAPQTRIIVAVFGGTFAAGEVMNIYSQPQDPQMQINVMPWLTIAAALIVAHASRWHRRAALAAFGCVSVGILAYNVQALAATRGEDTRWRNTLQRIEEHVPPAKSFLLVHGFESLVSQTYYHWNGDWKFFDALGPAPTPATKFKVLALVSGAVNRPRLTGPELAAELEQQILQAMALGYDVVAADVWNWERAKMESALSTVADRSKSDALYDMLHTRFTGTPVYVDPVAGPFVRLTPMAPRR</sequence>
<name>A0ABS6ILW2_9HYPH</name>
<accession>A0ABS6ILW2</accession>
<feature type="transmembrane region" description="Helical" evidence="1">
    <location>
        <begin position="314"/>
        <end position="332"/>
    </location>
</feature>
<keyword evidence="3" id="KW-1185">Reference proteome</keyword>
<feature type="transmembrane region" description="Helical" evidence="1">
    <location>
        <begin position="367"/>
        <end position="387"/>
    </location>
</feature>
<keyword evidence="1" id="KW-1133">Transmembrane helix</keyword>
<keyword evidence="1" id="KW-0472">Membrane</keyword>
<dbReference type="RefSeq" id="WP_216963030.1">
    <property type="nucleotide sequence ID" value="NZ_JAHOPB010000001.1"/>
</dbReference>
<organism evidence="2 3">
    <name type="scientific">Reyranella humidisoli</name>
    <dbReference type="NCBI Taxonomy" id="2849149"/>
    <lineage>
        <taxon>Bacteria</taxon>
        <taxon>Pseudomonadati</taxon>
        <taxon>Pseudomonadota</taxon>
        <taxon>Alphaproteobacteria</taxon>
        <taxon>Hyphomicrobiales</taxon>
        <taxon>Reyranellaceae</taxon>
        <taxon>Reyranella</taxon>
    </lineage>
</organism>
<evidence type="ECO:0008006" key="4">
    <source>
        <dbReference type="Google" id="ProtNLM"/>
    </source>
</evidence>
<dbReference type="Proteomes" id="UP000727907">
    <property type="component" value="Unassembled WGS sequence"/>
</dbReference>
<protein>
    <recommendedName>
        <fullName evidence="4">Glycosyltransferase RgtA/B/C/D-like domain-containing protein</fullName>
    </recommendedName>
</protein>
<feature type="transmembrane region" description="Helical" evidence="1">
    <location>
        <begin position="280"/>
        <end position="302"/>
    </location>
</feature>
<reference evidence="2 3" key="1">
    <citation type="submission" date="2021-06" db="EMBL/GenBank/DDBJ databases">
        <authorList>
            <person name="Lee D.H."/>
        </authorList>
    </citation>
    <scope>NUCLEOTIDE SEQUENCE [LARGE SCALE GENOMIC DNA]</scope>
    <source>
        <strain evidence="2 3">MMS21-HV4-11</strain>
    </source>
</reference>
<evidence type="ECO:0000256" key="1">
    <source>
        <dbReference type="SAM" id="Phobius"/>
    </source>
</evidence>
<gene>
    <name evidence="2" type="ORF">KQ910_17505</name>
</gene>
<evidence type="ECO:0000313" key="2">
    <source>
        <dbReference type="EMBL" id="MBU8875574.1"/>
    </source>
</evidence>
<feature type="transmembrane region" description="Helical" evidence="1">
    <location>
        <begin position="86"/>
        <end position="106"/>
    </location>
</feature>
<feature type="transmembrane region" description="Helical" evidence="1">
    <location>
        <begin position="344"/>
        <end position="360"/>
    </location>
</feature>
<dbReference type="EMBL" id="JAHOPB010000001">
    <property type="protein sequence ID" value="MBU8875574.1"/>
    <property type="molecule type" value="Genomic_DNA"/>
</dbReference>
<keyword evidence="1" id="KW-0812">Transmembrane</keyword>
<feature type="transmembrane region" description="Helical" evidence="1">
    <location>
        <begin position="112"/>
        <end position="131"/>
    </location>
</feature>
<evidence type="ECO:0000313" key="3">
    <source>
        <dbReference type="Proteomes" id="UP000727907"/>
    </source>
</evidence>